<dbReference type="EMBL" id="GG745381">
    <property type="protein sequence ID" value="KNE72584.1"/>
    <property type="molecule type" value="Genomic_DNA"/>
</dbReference>
<dbReference type="PANTHER" id="PTHR15535">
    <property type="entry name" value="TRANSMEMBRANE PROTEIN 2-RELATED"/>
    <property type="match status" value="1"/>
</dbReference>
<name>A0A0L0TDF1_ALLM3</name>
<dbReference type="Proteomes" id="UP000054350">
    <property type="component" value="Unassembled WGS sequence"/>
</dbReference>
<gene>
    <name evidence="3" type="ORF">AMAG_17027</name>
</gene>
<organism evidence="3 4">
    <name type="scientific">Allomyces macrogynus (strain ATCC 38327)</name>
    <name type="common">Allomyces javanicus var. macrogynus</name>
    <dbReference type="NCBI Taxonomy" id="578462"/>
    <lineage>
        <taxon>Eukaryota</taxon>
        <taxon>Fungi</taxon>
        <taxon>Fungi incertae sedis</taxon>
        <taxon>Blastocladiomycota</taxon>
        <taxon>Blastocladiomycetes</taxon>
        <taxon>Blastocladiales</taxon>
        <taxon>Blastocladiaceae</taxon>
        <taxon>Allomyces</taxon>
    </lineage>
</organism>
<reference evidence="4" key="2">
    <citation type="submission" date="2009-11" db="EMBL/GenBank/DDBJ databases">
        <title>The Genome Sequence of Allomyces macrogynus strain ATCC 38327.</title>
        <authorList>
            <consortium name="The Broad Institute Genome Sequencing Platform"/>
            <person name="Russ C."/>
            <person name="Cuomo C."/>
            <person name="Shea T."/>
            <person name="Young S.K."/>
            <person name="Zeng Q."/>
            <person name="Koehrsen M."/>
            <person name="Haas B."/>
            <person name="Borodovsky M."/>
            <person name="Guigo R."/>
            <person name="Alvarado L."/>
            <person name="Berlin A."/>
            <person name="Borenstein D."/>
            <person name="Chen Z."/>
            <person name="Engels R."/>
            <person name="Freedman E."/>
            <person name="Gellesch M."/>
            <person name="Goldberg J."/>
            <person name="Griggs A."/>
            <person name="Gujja S."/>
            <person name="Heiman D."/>
            <person name="Hepburn T."/>
            <person name="Howarth C."/>
            <person name="Jen D."/>
            <person name="Larson L."/>
            <person name="Lewis B."/>
            <person name="Mehta T."/>
            <person name="Park D."/>
            <person name="Pearson M."/>
            <person name="Roberts A."/>
            <person name="Saif S."/>
            <person name="Shenoy N."/>
            <person name="Sisk P."/>
            <person name="Stolte C."/>
            <person name="Sykes S."/>
            <person name="Walk T."/>
            <person name="White J."/>
            <person name="Yandava C."/>
            <person name="Burger G."/>
            <person name="Gray M.W."/>
            <person name="Holland P.W.H."/>
            <person name="King N."/>
            <person name="Lang F.B.F."/>
            <person name="Roger A.J."/>
            <person name="Ruiz-Trillo I."/>
            <person name="Lander E."/>
            <person name="Nusbaum C."/>
        </authorList>
    </citation>
    <scope>NUCLEOTIDE SEQUENCE [LARGE SCALE GENOMIC DNA]</scope>
    <source>
        <strain evidence="4">ATCC 38327</strain>
    </source>
</reference>
<feature type="domain" description="ILEI/PANDER" evidence="2">
    <location>
        <begin position="152"/>
        <end position="240"/>
    </location>
</feature>
<reference evidence="3 4" key="1">
    <citation type="submission" date="2009-11" db="EMBL/GenBank/DDBJ databases">
        <title>Annotation of Allomyces macrogynus ATCC 38327.</title>
        <authorList>
            <consortium name="The Broad Institute Genome Sequencing Platform"/>
            <person name="Russ C."/>
            <person name="Cuomo C."/>
            <person name="Burger G."/>
            <person name="Gray M.W."/>
            <person name="Holland P.W.H."/>
            <person name="King N."/>
            <person name="Lang F.B.F."/>
            <person name="Roger A.J."/>
            <person name="Ruiz-Trillo I."/>
            <person name="Young S.K."/>
            <person name="Zeng Q."/>
            <person name="Gargeya S."/>
            <person name="Fitzgerald M."/>
            <person name="Haas B."/>
            <person name="Abouelleil A."/>
            <person name="Alvarado L."/>
            <person name="Arachchi H.M."/>
            <person name="Berlin A."/>
            <person name="Chapman S.B."/>
            <person name="Gearin G."/>
            <person name="Goldberg J."/>
            <person name="Griggs A."/>
            <person name="Gujja S."/>
            <person name="Hansen M."/>
            <person name="Heiman D."/>
            <person name="Howarth C."/>
            <person name="Larimer J."/>
            <person name="Lui A."/>
            <person name="MacDonald P.J.P."/>
            <person name="McCowen C."/>
            <person name="Montmayeur A."/>
            <person name="Murphy C."/>
            <person name="Neiman D."/>
            <person name="Pearson M."/>
            <person name="Priest M."/>
            <person name="Roberts A."/>
            <person name="Saif S."/>
            <person name="Shea T."/>
            <person name="Sisk P."/>
            <person name="Stolte C."/>
            <person name="Sykes S."/>
            <person name="Wortman J."/>
            <person name="Nusbaum C."/>
            <person name="Birren B."/>
        </authorList>
    </citation>
    <scope>NUCLEOTIDE SEQUENCE [LARGE SCALE GENOMIC DNA]</scope>
    <source>
        <strain evidence="3 4">ATCC 38327</strain>
    </source>
</reference>
<dbReference type="InterPro" id="IPR052252">
    <property type="entry name" value="CEMIP/CEMIP2"/>
</dbReference>
<dbReference type="Pfam" id="PF15711">
    <property type="entry name" value="ILEI"/>
    <property type="match status" value="2"/>
</dbReference>
<dbReference type="AlphaFoldDB" id="A0A0L0TDF1"/>
<dbReference type="InterPro" id="IPR039477">
    <property type="entry name" value="ILEI/PANDER_dom"/>
</dbReference>
<dbReference type="PROSITE" id="PS52031">
    <property type="entry name" value="GG_LECTIN"/>
    <property type="match status" value="1"/>
</dbReference>
<feature type="compositionally biased region" description="Polar residues" evidence="1">
    <location>
        <begin position="1"/>
        <end position="15"/>
    </location>
</feature>
<evidence type="ECO:0000313" key="3">
    <source>
        <dbReference type="EMBL" id="KNE72584.1"/>
    </source>
</evidence>
<evidence type="ECO:0000259" key="2">
    <source>
        <dbReference type="Pfam" id="PF15711"/>
    </source>
</evidence>
<protein>
    <recommendedName>
        <fullName evidence="2">ILEI/PANDER domain-containing protein</fullName>
    </recommendedName>
</protein>
<dbReference type="OrthoDB" id="6361914at2759"/>
<evidence type="ECO:0000313" key="4">
    <source>
        <dbReference type="Proteomes" id="UP000054350"/>
    </source>
</evidence>
<keyword evidence="4" id="KW-1185">Reference proteome</keyword>
<feature type="domain" description="ILEI/PANDER" evidence="2">
    <location>
        <begin position="321"/>
        <end position="414"/>
    </location>
</feature>
<evidence type="ECO:0000256" key="1">
    <source>
        <dbReference type="SAM" id="MobiDB-lite"/>
    </source>
</evidence>
<sequence>MTISRPKQTSSNNSYGFGPAQMLPSRPVFLQAMSDHVVTDSDTDSEEDDDAQWTACYSRNEIIHSNPPSTENSSIDLDVNKGNRETVSATPAAPGLLETMSAANTASAPPAHMKGTAVTITAQSAGLHALNDGHNATISANDLTFTFSSKSRGINVVAIDTAAPALGKAMTFGTFDTHADSSSSEKLEEFISLLPETAVVVLVVVDEAQMCLSKQTRMALQTIGARSIRQCKYRDGYALITPLRNPELAVEAHQSAENGGLTKPATFTLFMEEEVPATLVDGALMPAADGPRRIKARSAGHYAGSFAELVVDGETERFTEQGLHVIVVPKDRQKPLNMLHFRTHQTETESARLVQFINEQLPLHKEKDAPIALVVVAVGDMVRRITPNVIKELKRVGSRLVGSVVRGDSFAMMTRFDDTPMTLEAHVSSHLDAPTRWVEMML</sequence>
<dbReference type="STRING" id="578462.A0A0L0TDF1"/>
<feature type="region of interest" description="Disordered" evidence="1">
    <location>
        <begin position="1"/>
        <end position="22"/>
    </location>
</feature>
<dbReference type="VEuPathDB" id="FungiDB:AMAG_17027"/>
<accession>A0A0L0TDF1</accession>
<dbReference type="PANTHER" id="PTHR15535:SF17">
    <property type="entry name" value="TRANSMEMBRANE PROTEIN"/>
    <property type="match status" value="1"/>
</dbReference>
<proteinExistence type="predicted"/>